<evidence type="ECO:0000313" key="14">
    <source>
        <dbReference type="RefSeq" id="XP_052124583.1"/>
    </source>
</evidence>
<dbReference type="InterPro" id="IPR013598">
    <property type="entry name" value="Exportin-1/Importin-b-like"/>
</dbReference>
<protein>
    <recommendedName>
        <fullName evidence="2 10">Exportin-T</fullName>
    </recommendedName>
    <alternativeName>
        <fullName evidence="8 10">Exportin(tRNA)</fullName>
    </alternativeName>
    <alternativeName>
        <fullName evidence="9 10">tRNA exportin</fullName>
    </alternativeName>
</protein>
<evidence type="ECO:0000256" key="5">
    <source>
        <dbReference type="ARBA" id="ARBA00022555"/>
    </source>
</evidence>
<keyword evidence="13" id="KW-1185">Reference proteome</keyword>
<keyword evidence="7 10" id="KW-0539">Nucleus</keyword>
<reference evidence="14" key="1">
    <citation type="submission" date="2025-08" db="UniProtKB">
        <authorList>
            <consortium name="RefSeq"/>
        </authorList>
    </citation>
    <scope>IDENTIFICATION</scope>
    <source>
        <tissue evidence="14">Whole organism</tissue>
    </source>
</reference>
<dbReference type="SUPFAM" id="SSF48371">
    <property type="entry name" value="ARM repeat"/>
    <property type="match status" value="1"/>
</dbReference>
<keyword evidence="4 10" id="KW-0963">Cytoplasm</keyword>
<dbReference type="InterPro" id="IPR016024">
    <property type="entry name" value="ARM-type_fold"/>
</dbReference>
<dbReference type="InterPro" id="IPR040017">
    <property type="entry name" value="XPOT"/>
</dbReference>
<dbReference type="PANTHER" id="PTHR15952:SF11">
    <property type="entry name" value="EXPORTIN-T"/>
    <property type="match status" value="1"/>
</dbReference>
<dbReference type="Gene3D" id="1.25.10.10">
    <property type="entry name" value="Leucine-rich Repeat Variant"/>
    <property type="match status" value="1"/>
</dbReference>
<organism evidence="13 14">
    <name type="scientific">Frankliniella occidentalis</name>
    <name type="common">Western flower thrips</name>
    <name type="synonym">Euthrips occidentalis</name>
    <dbReference type="NCBI Taxonomy" id="133901"/>
    <lineage>
        <taxon>Eukaryota</taxon>
        <taxon>Metazoa</taxon>
        <taxon>Ecdysozoa</taxon>
        <taxon>Arthropoda</taxon>
        <taxon>Hexapoda</taxon>
        <taxon>Insecta</taxon>
        <taxon>Pterygota</taxon>
        <taxon>Neoptera</taxon>
        <taxon>Paraneoptera</taxon>
        <taxon>Thysanoptera</taxon>
        <taxon>Terebrantia</taxon>
        <taxon>Thripoidea</taxon>
        <taxon>Thripidae</taxon>
        <taxon>Frankliniella</taxon>
    </lineage>
</organism>
<dbReference type="GeneID" id="113213583"/>
<dbReference type="GO" id="GO:0000049">
    <property type="term" value="F:tRNA binding"/>
    <property type="evidence" value="ECO:0007669"/>
    <property type="project" value="UniProtKB-UniRule"/>
</dbReference>
<dbReference type="GO" id="GO:0005643">
    <property type="term" value="C:nuclear pore"/>
    <property type="evidence" value="ECO:0007669"/>
    <property type="project" value="TreeGrafter"/>
</dbReference>
<comment type="similarity">
    <text evidence="10">Belongs to the exportin family.</text>
</comment>
<dbReference type="PANTHER" id="PTHR15952">
    <property type="entry name" value="EXPORTIN-T/LOS1"/>
    <property type="match status" value="1"/>
</dbReference>
<evidence type="ECO:0000259" key="11">
    <source>
        <dbReference type="Pfam" id="PF08389"/>
    </source>
</evidence>
<dbReference type="GO" id="GO:0071528">
    <property type="term" value="P:tRNA re-export from nucleus"/>
    <property type="evidence" value="ECO:0007669"/>
    <property type="project" value="UniProtKB-UniRule"/>
</dbReference>
<evidence type="ECO:0000256" key="4">
    <source>
        <dbReference type="ARBA" id="ARBA00022490"/>
    </source>
</evidence>
<evidence type="ECO:0000259" key="12">
    <source>
        <dbReference type="Pfam" id="PF19282"/>
    </source>
</evidence>
<comment type="function">
    <text evidence="10">tRNA nucleus export receptor which facilitates tRNA translocation across the nuclear pore complex.</text>
</comment>
<feature type="domain" description="Exportin-1/Importin-beta-like" evidence="11">
    <location>
        <begin position="102"/>
        <end position="250"/>
    </location>
</feature>
<sequence length="986" mass="111673">MDQQILGVAMSLPIGSIGSLGPGVGDGMGVNVNGGNWRMCLNELVGERSSLLDSQTKFLYLKVLEVYIQTQYGSAPAEEQIELRQYLLRWIILQCSQQIPEQKFIRNKMGQIFSLVFVKDYPHRWPSFFTDLVGTLSLGRVSVEFFLVVLSAMDTEVFSPKYNRSDELIRRSTQLKDTMREASVQVLVDSWFQILTTWHAEPEIVTACLEVTGAYVPWIDVTTVANDKFLPVVLQLMRNEYARAAAADLLCQVVDKGMDNLDKLQLITRMLVLLRNFEVPLLPSQVDCVAYSANMANLVNSIGLNLLEAYDRLKEKGALEAAEVAYNAAEENILYMDGYLQHDDENVCLKVTRYAKEYIKKLKGKALTEKQIQIVQKLLKTVIDKLKLHPDYFRTSNEDRQQSLLDLRNEFKIIFVNLLAIDKDRVTQLVYQVVTSVLKDLQTYSTSEVECVIFILYVLGEALPAAGSSPPQNNQETQSANNLIRLMLLELLSSGVSNHPDPAVKLQFLETVSRRDKLFLKEPELIPPVLEAFLDHRGLRSTDKKLRARAACLFQLFVKSLRSTLASYSYQVIASLKDFLELSLPQSNGTWLCHEDQLYLYGAVGLLIVSGTNSPEEKGETIRNLLVPVVARYQELSAQLTTEQNEEQRAALAHSMCHAMAVVTGVSKAFNNLKDTRVFGCFQLYYEVLQVFLTCLQSPNQKELLQSGLRQFLHRMVICLEGEVLPFIPFVLQAVLRDNDAFLLSEFMPLVLQVIMKFKKDSASLVQQLMAPTLATFTAAWAADTDKDNPYAQEENHYLFRSFLGLVSAIVTNNILEVLLAQEPHTLQQALDWVIQGTYHDPDPTAQKSCYTILKKMVDQWGGVGEKPDGFSEFLYERVVPACYLPLKSLDESSLESRAVGKECSQLIASIFKKRGDEFLCHLQNTFLPSLGLEPRICEAHIKTIREGKNIYQNCVEIPPKYIITDWSYGETKLFWSGWWMDVKMS</sequence>
<name>A0A9C6UA00_FRAOC</name>
<dbReference type="GO" id="GO:0031267">
    <property type="term" value="F:small GTPase binding"/>
    <property type="evidence" value="ECO:0007669"/>
    <property type="project" value="InterPro"/>
</dbReference>
<keyword evidence="3 10" id="KW-0813">Transport</keyword>
<dbReference type="InterPro" id="IPR011989">
    <property type="entry name" value="ARM-like"/>
</dbReference>
<dbReference type="GO" id="GO:0016363">
    <property type="term" value="C:nuclear matrix"/>
    <property type="evidence" value="ECO:0007669"/>
    <property type="project" value="TreeGrafter"/>
</dbReference>
<evidence type="ECO:0000256" key="10">
    <source>
        <dbReference type="RuleBase" id="RU366037"/>
    </source>
</evidence>
<feature type="domain" description="Exportin-T C-terminal" evidence="12">
    <location>
        <begin position="329"/>
        <end position="947"/>
    </location>
</feature>
<evidence type="ECO:0000256" key="6">
    <source>
        <dbReference type="ARBA" id="ARBA00022884"/>
    </source>
</evidence>
<dbReference type="Pfam" id="PF08389">
    <property type="entry name" value="Xpo1"/>
    <property type="match status" value="1"/>
</dbReference>
<dbReference type="Proteomes" id="UP000504606">
    <property type="component" value="Unplaced"/>
</dbReference>
<evidence type="ECO:0000256" key="2">
    <source>
        <dbReference type="ARBA" id="ARBA00018928"/>
    </source>
</evidence>
<evidence type="ECO:0000256" key="3">
    <source>
        <dbReference type="ARBA" id="ARBA00022448"/>
    </source>
</evidence>
<proteinExistence type="inferred from homology"/>
<dbReference type="RefSeq" id="XP_052124583.1">
    <property type="nucleotide sequence ID" value="XM_052268623.1"/>
</dbReference>
<comment type="subcellular location">
    <subcellularLocation>
        <location evidence="1 10">Cytoplasm</location>
    </subcellularLocation>
    <subcellularLocation>
        <location evidence="10">Nucleus</location>
    </subcellularLocation>
    <text evidence="10">Shuttles between the nucleus and the cytoplasm.</text>
</comment>
<dbReference type="GO" id="GO:0005737">
    <property type="term" value="C:cytoplasm"/>
    <property type="evidence" value="ECO:0007669"/>
    <property type="project" value="UniProtKB-SubCell"/>
</dbReference>
<evidence type="ECO:0000313" key="13">
    <source>
        <dbReference type="Proteomes" id="UP000504606"/>
    </source>
</evidence>
<dbReference type="InterPro" id="IPR045546">
    <property type="entry name" value="Exportin-T_C"/>
</dbReference>
<keyword evidence="5 10" id="KW-0820">tRNA-binding</keyword>
<accession>A0A9C6UA00</accession>
<evidence type="ECO:0000256" key="1">
    <source>
        <dbReference type="ARBA" id="ARBA00004496"/>
    </source>
</evidence>
<evidence type="ECO:0000256" key="8">
    <source>
        <dbReference type="ARBA" id="ARBA00029784"/>
    </source>
</evidence>
<evidence type="ECO:0000256" key="9">
    <source>
        <dbReference type="ARBA" id="ARBA00032199"/>
    </source>
</evidence>
<dbReference type="OrthoDB" id="26399at2759"/>
<evidence type="ECO:0000256" key="7">
    <source>
        <dbReference type="ARBA" id="ARBA00023242"/>
    </source>
</evidence>
<keyword evidence="6 10" id="KW-0694">RNA-binding</keyword>
<dbReference type="Pfam" id="PF19282">
    <property type="entry name" value="Exportin-T"/>
    <property type="match status" value="1"/>
</dbReference>
<dbReference type="AlphaFoldDB" id="A0A9C6UA00"/>
<gene>
    <name evidence="14" type="primary">LOC113213583</name>
</gene>